<dbReference type="OrthoDB" id="7392499at2759"/>
<dbReference type="InterPro" id="IPR005627">
    <property type="entry name" value="CutC-like"/>
</dbReference>
<dbReference type="STRING" id="1035309.A0A2C5X791"/>
<evidence type="ECO:0000256" key="2">
    <source>
        <dbReference type="ARBA" id="ARBA00019014"/>
    </source>
</evidence>
<dbReference type="PANTHER" id="PTHR12598:SF0">
    <property type="entry name" value="COPPER HOMEOSTASIS PROTEIN CUTC HOMOLOG"/>
    <property type="match status" value="1"/>
</dbReference>
<dbReference type="Gene3D" id="3.20.20.380">
    <property type="entry name" value="Copper homeostasis (CutC) domain"/>
    <property type="match status" value="1"/>
</dbReference>
<sequence>MSASIPIEVPVFEPAHAVAALAIGARRIELNRASSYPAGGLTPTTDERLSVLTALADPSALRIMIRPRGPPTASPPASDFIYTAAELADMHRCIDRARQASATDTAQGAGGYVFGCLAPTADRLDTAANRALIQAAAGAPCTLHRAVDQVLQAAKQTAGDAGVRAVVDQIVECGFVAVLTSGGPGCAVDNGATLRVFCEAARGRLEVVVGGGVRSDNVHKLVEAVGDMHGVVLHSSCLVDGEFSEEELRRLLETTGN</sequence>
<dbReference type="SUPFAM" id="SSF110395">
    <property type="entry name" value="CutC-like"/>
    <property type="match status" value="1"/>
</dbReference>
<dbReference type="InterPro" id="IPR036822">
    <property type="entry name" value="CutC-like_dom_sf"/>
</dbReference>
<comment type="similarity">
    <text evidence="1">Belongs to the CutC family.</text>
</comment>
<proteinExistence type="inferred from homology"/>
<dbReference type="Proteomes" id="UP000222788">
    <property type="component" value="Unassembled WGS sequence"/>
</dbReference>
<dbReference type="GO" id="GO:0005507">
    <property type="term" value="F:copper ion binding"/>
    <property type="evidence" value="ECO:0007669"/>
    <property type="project" value="TreeGrafter"/>
</dbReference>
<dbReference type="Pfam" id="PF03932">
    <property type="entry name" value="CutC"/>
    <property type="match status" value="1"/>
</dbReference>
<name>A0A2C5X791_9PEZI</name>
<gene>
    <name evidence="3" type="ORF">CFIMG_008147RA00001</name>
</gene>
<comment type="caution">
    <text evidence="3">The sequence shown here is derived from an EMBL/GenBank/DDBJ whole genome shotgun (WGS) entry which is preliminary data.</text>
</comment>
<reference evidence="3 4" key="2">
    <citation type="journal article" date="2013" name="IMA Fungus">
        <title>IMA Genome-F 1: Ceratocystis fimbriata: Draft nuclear genome sequence for the plant pathogen, Ceratocystis fimbriata.</title>
        <authorList>
            <person name="Wilken P.M."/>
            <person name="Steenkamp E.T."/>
            <person name="Wingfield M.J."/>
            <person name="de Beer Z.W."/>
            <person name="Wingfield B.D."/>
        </authorList>
    </citation>
    <scope>NUCLEOTIDE SEQUENCE [LARGE SCALE GENOMIC DNA]</scope>
    <source>
        <strain evidence="3 4">CBS 114723</strain>
    </source>
</reference>
<protein>
    <recommendedName>
        <fullName evidence="2">Copper homeostasis protein cutC homolog</fullName>
    </recommendedName>
</protein>
<dbReference type="EMBL" id="APWK03000040">
    <property type="protein sequence ID" value="PHH53653.1"/>
    <property type="molecule type" value="Genomic_DNA"/>
</dbReference>
<dbReference type="AlphaFoldDB" id="A0A2C5X791"/>
<dbReference type="PANTHER" id="PTHR12598">
    <property type="entry name" value="COPPER HOMEOSTASIS PROTEIN CUTC"/>
    <property type="match status" value="1"/>
</dbReference>
<evidence type="ECO:0000313" key="3">
    <source>
        <dbReference type="EMBL" id="PHH53653.1"/>
    </source>
</evidence>
<evidence type="ECO:0000256" key="1">
    <source>
        <dbReference type="ARBA" id="ARBA00007768"/>
    </source>
</evidence>
<accession>A0A2C5X791</accession>
<organism evidence="3 4">
    <name type="scientific">Ceratocystis fimbriata CBS 114723</name>
    <dbReference type="NCBI Taxonomy" id="1035309"/>
    <lineage>
        <taxon>Eukaryota</taxon>
        <taxon>Fungi</taxon>
        <taxon>Dikarya</taxon>
        <taxon>Ascomycota</taxon>
        <taxon>Pezizomycotina</taxon>
        <taxon>Sordariomycetes</taxon>
        <taxon>Hypocreomycetidae</taxon>
        <taxon>Microascales</taxon>
        <taxon>Ceratocystidaceae</taxon>
        <taxon>Ceratocystis</taxon>
    </lineage>
</organism>
<keyword evidence="4" id="KW-1185">Reference proteome</keyword>
<reference evidence="3 4" key="1">
    <citation type="journal article" date="2013" name="Fungal Biol.">
        <title>Analysis of microsatellite markers in the genome of the plant pathogen Ceratocystis fimbriata.</title>
        <authorList>
            <person name="Simpson M.C."/>
            <person name="Wilken P.M."/>
            <person name="Coetzee M.P."/>
            <person name="Wingfield M.J."/>
            <person name="Wingfield B.D."/>
        </authorList>
    </citation>
    <scope>NUCLEOTIDE SEQUENCE [LARGE SCALE GENOMIC DNA]</scope>
    <source>
        <strain evidence="3 4">CBS 114723</strain>
    </source>
</reference>
<evidence type="ECO:0000313" key="4">
    <source>
        <dbReference type="Proteomes" id="UP000222788"/>
    </source>
</evidence>